<dbReference type="Gene3D" id="2.60.200.20">
    <property type="match status" value="1"/>
</dbReference>
<protein>
    <submittedName>
        <fullName evidence="3">FHA domain-containing protein</fullName>
    </submittedName>
</protein>
<keyword evidence="1" id="KW-0472">Membrane</keyword>
<keyword evidence="4" id="KW-1185">Reference proteome</keyword>
<evidence type="ECO:0000313" key="4">
    <source>
        <dbReference type="Proteomes" id="UP001355056"/>
    </source>
</evidence>
<evidence type="ECO:0000256" key="1">
    <source>
        <dbReference type="SAM" id="Phobius"/>
    </source>
</evidence>
<dbReference type="InterPro" id="IPR000253">
    <property type="entry name" value="FHA_dom"/>
</dbReference>
<name>A0ABU7Z0Y1_9GAMM</name>
<sequence>MDALRLRFPNRERDDLVLGQGVHALGHAADGRPCLVDHPDDALVQFCIDRRGTWLQLRDRAPGLHVNGRPVRRMAMLRAGDSVHIDGIELTLVGADPLPMPSTVPDLDASDSRIVLRGLGGVHHGRCFTLDRSREIGRSPECDIRINEPTFADRHARLEPHHDGVLLRDLSADSGTMVNGHPVRDALLKPGDQLVFGSQHRFVLESPLQGPAPEIPAVPAAEIEAGSSDAPPRSPVASSLRRLPWLLLAALLLAAALTLLLVYGVR</sequence>
<organism evidence="3 4">
    <name type="scientific">Novilysobacter erysipheiresistens</name>
    <dbReference type="NCBI Taxonomy" id="1749332"/>
    <lineage>
        <taxon>Bacteria</taxon>
        <taxon>Pseudomonadati</taxon>
        <taxon>Pseudomonadota</taxon>
        <taxon>Gammaproteobacteria</taxon>
        <taxon>Lysobacterales</taxon>
        <taxon>Lysobacteraceae</taxon>
        <taxon>Novilysobacter</taxon>
    </lineage>
</organism>
<feature type="domain" description="FHA" evidence="2">
    <location>
        <begin position="134"/>
        <end position="183"/>
    </location>
</feature>
<accession>A0ABU7Z0Y1</accession>
<dbReference type="RefSeq" id="WP_332617635.1">
    <property type="nucleotide sequence ID" value="NZ_JAXGFP010000006.1"/>
</dbReference>
<dbReference type="Pfam" id="PF00498">
    <property type="entry name" value="FHA"/>
    <property type="match status" value="1"/>
</dbReference>
<evidence type="ECO:0000313" key="3">
    <source>
        <dbReference type="EMBL" id="MEG3184786.1"/>
    </source>
</evidence>
<dbReference type="CDD" id="cd00060">
    <property type="entry name" value="FHA"/>
    <property type="match status" value="1"/>
</dbReference>
<dbReference type="SMART" id="SM00240">
    <property type="entry name" value="FHA"/>
    <property type="match status" value="1"/>
</dbReference>
<keyword evidence="1" id="KW-1133">Transmembrane helix</keyword>
<proteinExistence type="predicted"/>
<evidence type="ECO:0000259" key="2">
    <source>
        <dbReference type="PROSITE" id="PS50006"/>
    </source>
</evidence>
<dbReference type="EMBL" id="JAXGFP010000006">
    <property type="protein sequence ID" value="MEG3184786.1"/>
    <property type="molecule type" value="Genomic_DNA"/>
</dbReference>
<reference evidence="3 4" key="1">
    <citation type="journal article" date="2016" name="Int. J. Syst. Evol. Microbiol.">
        <title>Lysobacter erysipheiresistens sp. nov., an antagonist of powdery mildew, isolated from tobacco-cultivated soil.</title>
        <authorList>
            <person name="Xie B."/>
            <person name="Li T."/>
            <person name="Lin X."/>
            <person name="Wang C.J."/>
            <person name="Chen Y.J."/>
            <person name="Liu W.J."/>
            <person name="Zhao Z.W."/>
        </authorList>
    </citation>
    <scope>NUCLEOTIDE SEQUENCE [LARGE SCALE GENOMIC DNA]</scope>
    <source>
        <strain evidence="3 4">RS-LYSO-3</strain>
    </source>
</reference>
<feature type="transmembrane region" description="Helical" evidence="1">
    <location>
        <begin position="243"/>
        <end position="265"/>
    </location>
</feature>
<keyword evidence="1" id="KW-0812">Transmembrane</keyword>
<comment type="caution">
    <text evidence="3">The sequence shown here is derived from an EMBL/GenBank/DDBJ whole genome shotgun (WGS) entry which is preliminary data.</text>
</comment>
<dbReference type="SUPFAM" id="SSF49879">
    <property type="entry name" value="SMAD/FHA domain"/>
    <property type="match status" value="1"/>
</dbReference>
<dbReference type="Proteomes" id="UP001355056">
    <property type="component" value="Unassembled WGS sequence"/>
</dbReference>
<gene>
    <name evidence="3" type="ORF">SNE34_12285</name>
</gene>
<dbReference type="PROSITE" id="PS50006">
    <property type="entry name" value="FHA_DOMAIN"/>
    <property type="match status" value="1"/>
</dbReference>
<dbReference type="InterPro" id="IPR008984">
    <property type="entry name" value="SMAD_FHA_dom_sf"/>
</dbReference>